<gene>
    <name evidence="1" type="ORF">SAMN04488135_109131</name>
</gene>
<organism evidence="1 2">
    <name type="scientific">Pollutimonas bauzanensis</name>
    <dbReference type="NCBI Taxonomy" id="658167"/>
    <lineage>
        <taxon>Bacteria</taxon>
        <taxon>Pseudomonadati</taxon>
        <taxon>Pseudomonadota</taxon>
        <taxon>Betaproteobacteria</taxon>
        <taxon>Burkholderiales</taxon>
        <taxon>Alcaligenaceae</taxon>
        <taxon>Pollutimonas</taxon>
    </lineage>
</organism>
<dbReference type="OrthoDB" id="8688703at2"/>
<dbReference type="EMBL" id="FQXE01000009">
    <property type="protein sequence ID" value="SHI11884.1"/>
    <property type="molecule type" value="Genomic_DNA"/>
</dbReference>
<evidence type="ECO:0000313" key="1">
    <source>
        <dbReference type="EMBL" id="SHI11884.1"/>
    </source>
</evidence>
<reference evidence="1 2" key="1">
    <citation type="submission" date="2016-11" db="EMBL/GenBank/DDBJ databases">
        <authorList>
            <person name="Jaros S."/>
            <person name="Januszkiewicz K."/>
            <person name="Wedrychowicz H."/>
        </authorList>
    </citation>
    <scope>NUCLEOTIDE SEQUENCE [LARGE SCALE GENOMIC DNA]</scope>
    <source>
        <strain evidence="1 2">CGMCC 1.10190</strain>
    </source>
</reference>
<protein>
    <submittedName>
        <fullName evidence="1">Uncharacterized protein</fullName>
    </submittedName>
</protein>
<dbReference type="AlphaFoldDB" id="A0A1M5YIX1"/>
<dbReference type="Proteomes" id="UP000184226">
    <property type="component" value="Unassembled WGS sequence"/>
</dbReference>
<sequence length="100" mass="11289">MNPTHHDFTSALEYLASIEPDPATYVEMDEYDTIMAPYEAEIQKAHATIRAYGEQIAPQGLDHMHAVLYGFLQEQSDPMVESVMRTTVNALWNGCGLWRG</sequence>
<name>A0A1M5YIX1_9BURK</name>
<proteinExistence type="predicted"/>
<evidence type="ECO:0000313" key="2">
    <source>
        <dbReference type="Proteomes" id="UP000184226"/>
    </source>
</evidence>
<accession>A0A1M5YIX1</accession>
<dbReference type="RefSeq" id="WP_073104909.1">
    <property type="nucleotide sequence ID" value="NZ_FQXE01000009.1"/>
</dbReference>
<keyword evidence="2" id="KW-1185">Reference proteome</keyword>